<dbReference type="InterPro" id="IPR013783">
    <property type="entry name" value="Ig-like_fold"/>
</dbReference>
<dbReference type="AlphaFoldDB" id="A0A2S0VQI9"/>
<evidence type="ECO:0008006" key="3">
    <source>
        <dbReference type="Google" id="ProtNLM"/>
    </source>
</evidence>
<dbReference type="InterPro" id="IPR024079">
    <property type="entry name" value="MetalloPept_cat_dom_sf"/>
</dbReference>
<gene>
    <name evidence="1" type="ORF">C2869_08500</name>
</gene>
<reference evidence="1 2" key="1">
    <citation type="submission" date="2018-01" db="EMBL/GenBank/DDBJ databases">
        <title>Genome sequence of a Cantenovulum-like bacteria.</title>
        <authorList>
            <person name="Tan W.R."/>
            <person name="Lau N.-S."/>
            <person name="Go F."/>
            <person name="Amirul A.-A.A."/>
        </authorList>
    </citation>
    <scope>NUCLEOTIDE SEQUENCE [LARGE SCALE GENOMIC DNA]</scope>
    <source>
        <strain evidence="1 2">CCB-QB4</strain>
    </source>
</reference>
<dbReference type="KEGG" id="cate:C2869_08500"/>
<proteinExistence type="predicted"/>
<protein>
    <recommendedName>
        <fullName evidence="3">Peptidase M12B domain-containing protein</fullName>
    </recommendedName>
</protein>
<evidence type="ECO:0000313" key="2">
    <source>
        <dbReference type="Proteomes" id="UP000244441"/>
    </source>
</evidence>
<dbReference type="GO" id="GO:0008237">
    <property type="term" value="F:metallopeptidase activity"/>
    <property type="evidence" value="ECO:0007669"/>
    <property type="project" value="InterPro"/>
</dbReference>
<evidence type="ECO:0000313" key="1">
    <source>
        <dbReference type="EMBL" id="AWB66464.1"/>
    </source>
</evidence>
<dbReference type="EMBL" id="CP026604">
    <property type="protein sequence ID" value="AWB66464.1"/>
    <property type="molecule type" value="Genomic_DNA"/>
</dbReference>
<dbReference type="SUPFAM" id="SSF55486">
    <property type="entry name" value="Metalloproteases ('zincins'), catalytic domain"/>
    <property type="match status" value="1"/>
</dbReference>
<accession>A0A2S0VQI9</accession>
<dbReference type="Pfam" id="PF13583">
    <property type="entry name" value="Reprolysin_4"/>
    <property type="match status" value="1"/>
</dbReference>
<dbReference type="Gene3D" id="3.40.390.10">
    <property type="entry name" value="Collagenase (Catalytic Domain)"/>
    <property type="match status" value="1"/>
</dbReference>
<dbReference type="Gene3D" id="2.60.40.10">
    <property type="entry name" value="Immunoglobulins"/>
    <property type="match status" value="1"/>
</dbReference>
<name>A0A2S0VQI9_9ALTE</name>
<dbReference type="Proteomes" id="UP000244441">
    <property type="component" value="Chromosome"/>
</dbReference>
<keyword evidence="2" id="KW-1185">Reference proteome</keyword>
<organism evidence="1 2">
    <name type="scientific">Saccharobesus litoralis</name>
    <dbReference type="NCBI Taxonomy" id="2172099"/>
    <lineage>
        <taxon>Bacteria</taxon>
        <taxon>Pseudomonadati</taxon>
        <taxon>Pseudomonadota</taxon>
        <taxon>Gammaproteobacteria</taxon>
        <taxon>Alteromonadales</taxon>
        <taxon>Alteromonadaceae</taxon>
        <taxon>Saccharobesus</taxon>
    </lineage>
</organism>
<sequence>MLNASDLVRIFYSIMRHSRRAIWIRALLAITGLLFSGHGLADILLSQATQQKLVSLLNAWQQDPFIDAQTIYLPDASGQQWFAFQVTTSKVLSQRSQQKWPSLGFYHGQSEHTPSDLLSLSFSSDGMFASYQIQGVALELSVVDNQVELKKLPSHNNRINEELHTAYWPSYQARGPYATPSRRLYHSTYRLAITTTGEWGQFFDNQQQAIAAVARMVNQVNLVFKRDLNVSFQLVDDFEQLIFVDPHTDPFTNIYGEAERIKAQQVIDERIGSENYDLGHLFQVTEYGYTLIGNLCNATTKARSSSGFKQIWGDSRDSLLLMHELGHQLGANHSFNGTSEICRWQNKATAIEPGSGTSLMSYAGNCGEENTAVRRNTYFHAFSIDEINTFLNQPAFIFAKCGIVEQSANQAPDILPVVDIVVPAFTPFYLTAEAEDRDGDELTYSWEQMDIGEPTTSAAELELDNGSRSLFNSYDPQSHSVRVFPSLSGVVSGNLAKGEAYPQTDRDLNFRLSVRDGQGGIGKTDVKVTAVNTGKAFEITSAIAIKQLNAGESLSLSWQVANTDLAPINCQQVKIGLLTELVTAQTVIQPRLDIVVLGQFANNGQASITMPNLDSQQTRVVVECATSPFFAISQDSFILIANKQNSGGVLCWLLGVMLLLACQRYCLAYRVKASLYACRARKRSNLSELKLKLSIVKSH</sequence>